<accession>A0A1B6L2W3</accession>
<organism evidence="1">
    <name type="scientific">Graphocephala atropunctata</name>
    <dbReference type="NCBI Taxonomy" id="36148"/>
    <lineage>
        <taxon>Eukaryota</taxon>
        <taxon>Metazoa</taxon>
        <taxon>Ecdysozoa</taxon>
        <taxon>Arthropoda</taxon>
        <taxon>Hexapoda</taxon>
        <taxon>Insecta</taxon>
        <taxon>Pterygota</taxon>
        <taxon>Neoptera</taxon>
        <taxon>Paraneoptera</taxon>
        <taxon>Hemiptera</taxon>
        <taxon>Auchenorrhyncha</taxon>
        <taxon>Membracoidea</taxon>
        <taxon>Cicadellidae</taxon>
        <taxon>Cicadellinae</taxon>
        <taxon>Cicadellini</taxon>
        <taxon>Graphocephala</taxon>
    </lineage>
</organism>
<gene>
    <name evidence="1" type="ORF">g.39079</name>
</gene>
<dbReference type="AlphaFoldDB" id="A0A1B6L2W3"/>
<proteinExistence type="predicted"/>
<name>A0A1B6L2W3_9HEMI</name>
<feature type="non-terminal residue" evidence="1">
    <location>
        <position position="99"/>
    </location>
</feature>
<reference evidence="1" key="1">
    <citation type="submission" date="2015-11" db="EMBL/GenBank/DDBJ databases">
        <title>De novo transcriptome assembly of four potential Pierce s Disease insect vectors from Arizona vineyards.</title>
        <authorList>
            <person name="Tassone E.E."/>
        </authorList>
    </citation>
    <scope>NUCLEOTIDE SEQUENCE</scope>
</reference>
<evidence type="ECO:0000313" key="1">
    <source>
        <dbReference type="EMBL" id="JAT18063.1"/>
    </source>
</evidence>
<protein>
    <submittedName>
        <fullName evidence="1">Uncharacterized protein</fullName>
    </submittedName>
</protein>
<sequence>MNIPCRQFSVVSQMIVEACDPKTIRSIFDQPELIYVTVTTVNVPASTTASVPASTARTTVNVLASTTFWVKNVLTVTVVTSTAAAAASAAAATAGAAVR</sequence>
<dbReference type="EMBL" id="GEBQ01021914">
    <property type="protein sequence ID" value="JAT18063.1"/>
    <property type="molecule type" value="Transcribed_RNA"/>
</dbReference>